<evidence type="ECO:0000313" key="3">
    <source>
        <dbReference type="Proteomes" id="UP001500483"/>
    </source>
</evidence>
<dbReference type="PANTHER" id="PTHR37305">
    <property type="entry name" value="INTEGRAL MEMBRANE PROTEIN-RELATED"/>
    <property type="match status" value="1"/>
</dbReference>
<protein>
    <submittedName>
        <fullName evidence="2">ABC transporter permease</fullName>
    </submittedName>
</protein>
<proteinExistence type="predicted"/>
<feature type="transmembrane region" description="Helical" evidence="1">
    <location>
        <begin position="12"/>
        <end position="30"/>
    </location>
</feature>
<feature type="transmembrane region" description="Helical" evidence="1">
    <location>
        <begin position="191"/>
        <end position="211"/>
    </location>
</feature>
<reference evidence="3" key="1">
    <citation type="journal article" date="2019" name="Int. J. Syst. Evol. Microbiol.">
        <title>The Global Catalogue of Microorganisms (GCM) 10K type strain sequencing project: providing services to taxonomists for standard genome sequencing and annotation.</title>
        <authorList>
            <consortium name="The Broad Institute Genomics Platform"/>
            <consortium name="The Broad Institute Genome Sequencing Center for Infectious Disease"/>
            <person name="Wu L."/>
            <person name="Ma J."/>
        </authorList>
    </citation>
    <scope>NUCLEOTIDE SEQUENCE [LARGE SCALE GENOMIC DNA]</scope>
    <source>
        <strain evidence="3">JCM 9687</strain>
    </source>
</reference>
<feature type="transmembrane region" description="Helical" evidence="1">
    <location>
        <begin position="73"/>
        <end position="95"/>
    </location>
</feature>
<dbReference type="Proteomes" id="UP001500483">
    <property type="component" value="Unassembled WGS sequence"/>
</dbReference>
<gene>
    <name evidence="2" type="ORF">GCM10020366_53000</name>
</gene>
<comment type="caution">
    <text evidence="2">The sequence shown here is derived from an EMBL/GenBank/DDBJ whole genome shotgun (WGS) entry which is preliminary data.</text>
</comment>
<name>A0ABP6RXS9_9PSEU</name>
<dbReference type="RefSeq" id="WP_344930151.1">
    <property type="nucleotide sequence ID" value="NZ_BAAAYK010000038.1"/>
</dbReference>
<evidence type="ECO:0000313" key="2">
    <source>
        <dbReference type="EMBL" id="GAA3362967.1"/>
    </source>
</evidence>
<evidence type="ECO:0000256" key="1">
    <source>
        <dbReference type="SAM" id="Phobius"/>
    </source>
</evidence>
<keyword evidence="1" id="KW-1133">Transmembrane helix</keyword>
<feature type="transmembrane region" description="Helical" evidence="1">
    <location>
        <begin position="163"/>
        <end position="184"/>
    </location>
</feature>
<keyword evidence="1" id="KW-0812">Transmembrane</keyword>
<dbReference type="EMBL" id="BAAAYK010000038">
    <property type="protein sequence ID" value="GAA3362967.1"/>
    <property type="molecule type" value="Genomic_DNA"/>
</dbReference>
<accession>A0ABP6RXS9</accession>
<feature type="transmembrane region" description="Helical" evidence="1">
    <location>
        <begin position="121"/>
        <end position="143"/>
    </location>
</feature>
<sequence>MIWTSWRQQRWQLLTLLGLLVVGVGTIALLRSNMLDVIDSAGIARCVADAEGCDAPGGAVKAFRETWSMPLDLAQGVIMALPILIGIFIGAPLFARELEEGTHVLAFTQSVSRTRWMFSKLVVALVPALVVLVALQAAVSWWVSAAGELGPLWNGPFRSTTFAAGHVSPVGYALFAFALCTFLGVVTRRTLVAMTSGFGAFLVVRLALSVVPERLVPQQRLEIAADADRLSVRTPIDDGSVVLDSGQLDAAGRPVSHEHYLAVNQACKDAAGSSQDAFLACLPRSGIAKSYWAYIPESHAWQVHLADGAIFGVLAALLLAGTVWALRRQS</sequence>
<keyword evidence="1" id="KW-0472">Membrane</keyword>
<organism evidence="2 3">
    <name type="scientific">Saccharopolyspora gregorii</name>
    <dbReference type="NCBI Taxonomy" id="33914"/>
    <lineage>
        <taxon>Bacteria</taxon>
        <taxon>Bacillati</taxon>
        <taxon>Actinomycetota</taxon>
        <taxon>Actinomycetes</taxon>
        <taxon>Pseudonocardiales</taxon>
        <taxon>Pseudonocardiaceae</taxon>
        <taxon>Saccharopolyspora</taxon>
    </lineage>
</organism>
<dbReference type="PANTHER" id="PTHR37305:SF1">
    <property type="entry name" value="MEMBRANE PROTEIN"/>
    <property type="match status" value="1"/>
</dbReference>
<keyword evidence="3" id="KW-1185">Reference proteome</keyword>
<feature type="transmembrane region" description="Helical" evidence="1">
    <location>
        <begin position="308"/>
        <end position="326"/>
    </location>
</feature>